<dbReference type="PATRIC" id="fig|999408.3.peg.295"/>
<protein>
    <recommendedName>
        <fullName evidence="3">Alpha/beta hydrolase</fullName>
    </recommendedName>
</protein>
<reference evidence="1 2" key="1">
    <citation type="submission" date="2013-01" db="EMBL/GenBank/DDBJ databases">
        <title>The Genome Sequence of Clostridium clostridioforme 90A8.</title>
        <authorList>
            <consortium name="The Broad Institute Genome Sequencing Platform"/>
            <person name="Earl A."/>
            <person name="Ward D."/>
            <person name="Feldgarden M."/>
            <person name="Gevers D."/>
            <person name="Courvalin P."/>
            <person name="Lambert T."/>
            <person name="Walker B."/>
            <person name="Young S.K."/>
            <person name="Zeng Q."/>
            <person name="Gargeya S."/>
            <person name="Fitzgerald M."/>
            <person name="Haas B."/>
            <person name="Abouelleil A."/>
            <person name="Alvarado L."/>
            <person name="Arachchi H.M."/>
            <person name="Berlin A.M."/>
            <person name="Chapman S.B."/>
            <person name="Dewar J."/>
            <person name="Goldberg J."/>
            <person name="Griggs A."/>
            <person name="Gujja S."/>
            <person name="Hansen M."/>
            <person name="Howarth C."/>
            <person name="Imamovic A."/>
            <person name="Larimer J."/>
            <person name="McCowan C."/>
            <person name="Murphy C."/>
            <person name="Neiman D."/>
            <person name="Pearson M."/>
            <person name="Priest M."/>
            <person name="Roberts A."/>
            <person name="Saif S."/>
            <person name="Shea T."/>
            <person name="Sisk P."/>
            <person name="Sykes S."/>
            <person name="Wortman J."/>
            <person name="Nusbaum C."/>
            <person name="Birren B."/>
        </authorList>
    </citation>
    <scope>NUCLEOTIDE SEQUENCE [LARGE SCALE GENOMIC DNA]</scope>
    <source>
        <strain evidence="1 2">90A8</strain>
    </source>
</reference>
<sequence length="79" mass="9317">MKKRKTVPCLIIRAMDGKNDGLVTPESAMWGEFKGTLSNRKHRGISHCDMIDLKREDYRESDVFLSYVRKKFYHCLTTY</sequence>
<dbReference type="Gene3D" id="3.40.50.1820">
    <property type="entry name" value="alpha/beta hydrolase"/>
    <property type="match status" value="1"/>
</dbReference>
<dbReference type="EMBL" id="AGYR01000001">
    <property type="protein sequence ID" value="ENZ20340.1"/>
    <property type="molecule type" value="Genomic_DNA"/>
</dbReference>
<organism evidence="1 2">
    <name type="scientific">[Clostridium] clostridioforme 90A8</name>
    <dbReference type="NCBI Taxonomy" id="999408"/>
    <lineage>
        <taxon>Bacteria</taxon>
        <taxon>Bacillati</taxon>
        <taxon>Bacillota</taxon>
        <taxon>Clostridia</taxon>
        <taxon>Lachnospirales</taxon>
        <taxon>Lachnospiraceae</taxon>
        <taxon>Enterocloster</taxon>
    </lineage>
</organism>
<comment type="caution">
    <text evidence="1">The sequence shown here is derived from an EMBL/GenBank/DDBJ whole genome shotgun (WGS) entry which is preliminary data.</text>
</comment>
<dbReference type="InterPro" id="IPR029058">
    <property type="entry name" value="AB_hydrolase_fold"/>
</dbReference>
<accession>A0A0E2HI74</accession>
<name>A0A0E2HI74_9FIRM</name>
<dbReference type="AlphaFoldDB" id="A0A0E2HI74"/>
<gene>
    <name evidence="1" type="ORF">HMPREF1090_00275</name>
</gene>
<evidence type="ECO:0008006" key="3">
    <source>
        <dbReference type="Google" id="ProtNLM"/>
    </source>
</evidence>
<evidence type="ECO:0000313" key="1">
    <source>
        <dbReference type="EMBL" id="ENZ20340.1"/>
    </source>
</evidence>
<dbReference type="HOGENOM" id="CLU_2599830_0_0_9"/>
<proteinExistence type="predicted"/>
<evidence type="ECO:0000313" key="2">
    <source>
        <dbReference type="Proteomes" id="UP000013085"/>
    </source>
</evidence>
<dbReference type="Proteomes" id="UP000013085">
    <property type="component" value="Unassembled WGS sequence"/>
</dbReference>